<gene>
    <name evidence="1" type="ORF">PFMALIP_01878</name>
</gene>
<name>A0A024WTH5_PLAFA</name>
<sequence>MKAKRGGEKKKEEKEKADYKQIERKANKDCNFIFDPLFFFSFLMSSEPILFPKLRIYFADFPYLLFSI</sequence>
<accession>A0A024WTH5</accession>
<proteinExistence type="predicted"/>
<reference evidence="1 2" key="1">
    <citation type="submission" date="2013-02" db="EMBL/GenBank/DDBJ databases">
        <title>The Genome Annotation of Plasmodium falciparum MaliPS096_E11.</title>
        <authorList>
            <consortium name="The Broad Institute Genome Sequencing Platform"/>
            <consortium name="The Broad Institute Genome Sequencing Center for Infectious Disease"/>
            <person name="Neafsey D."/>
            <person name="Hoffman S."/>
            <person name="Volkman S."/>
            <person name="Rosenthal P."/>
            <person name="Walker B."/>
            <person name="Young S.K."/>
            <person name="Zeng Q."/>
            <person name="Gargeya S."/>
            <person name="Fitzgerald M."/>
            <person name="Haas B."/>
            <person name="Abouelleil A."/>
            <person name="Allen A.W."/>
            <person name="Alvarado L."/>
            <person name="Arachchi H.M."/>
            <person name="Berlin A.M."/>
            <person name="Chapman S.B."/>
            <person name="Gainer-Dewar J."/>
            <person name="Goldberg J."/>
            <person name="Griggs A."/>
            <person name="Gujja S."/>
            <person name="Hansen M."/>
            <person name="Howarth C."/>
            <person name="Imamovic A."/>
            <person name="Ireland A."/>
            <person name="Larimer J."/>
            <person name="McCowan C."/>
            <person name="Murphy C."/>
            <person name="Pearson M."/>
            <person name="Poon T.W."/>
            <person name="Priest M."/>
            <person name="Roberts A."/>
            <person name="Saif S."/>
            <person name="Shea T."/>
            <person name="Sisk P."/>
            <person name="Sykes S."/>
            <person name="Wortman J."/>
            <person name="Nusbaum C."/>
            <person name="Birren B."/>
        </authorList>
    </citation>
    <scope>NUCLEOTIDE SEQUENCE [LARGE SCALE GENOMIC DNA]</scope>
    <source>
        <strain evidence="1 2">MaliPS096_E11</strain>
    </source>
</reference>
<dbReference type="Proteomes" id="UP000030699">
    <property type="component" value="Unassembled WGS sequence"/>
</dbReference>
<dbReference type="AlphaFoldDB" id="A0A024WTH5"/>
<evidence type="ECO:0000313" key="1">
    <source>
        <dbReference type="EMBL" id="ETW50015.1"/>
    </source>
</evidence>
<organism evidence="1 2">
    <name type="scientific">Plasmodium falciparum MaliPS096_E11</name>
    <dbReference type="NCBI Taxonomy" id="1036727"/>
    <lineage>
        <taxon>Eukaryota</taxon>
        <taxon>Sar</taxon>
        <taxon>Alveolata</taxon>
        <taxon>Apicomplexa</taxon>
        <taxon>Aconoidasida</taxon>
        <taxon>Haemosporida</taxon>
        <taxon>Plasmodiidae</taxon>
        <taxon>Plasmodium</taxon>
        <taxon>Plasmodium (Laverania)</taxon>
    </lineage>
</organism>
<dbReference type="EMBL" id="KI925529">
    <property type="protein sequence ID" value="ETW50015.1"/>
    <property type="molecule type" value="Genomic_DNA"/>
</dbReference>
<evidence type="ECO:0000313" key="2">
    <source>
        <dbReference type="Proteomes" id="UP000030699"/>
    </source>
</evidence>
<reference evidence="1 2" key="2">
    <citation type="submission" date="2013-02" db="EMBL/GenBank/DDBJ databases">
        <title>The Genome Sequence of Plasmodium falciparum MaliPS096_E11.</title>
        <authorList>
            <consortium name="The Broad Institute Genome Sequencing Platform"/>
            <consortium name="The Broad Institute Genome Sequencing Center for Infectious Disease"/>
            <person name="Neafsey D."/>
            <person name="Cheeseman I."/>
            <person name="Volkman S."/>
            <person name="Adams J."/>
            <person name="Walker B."/>
            <person name="Young S.K."/>
            <person name="Zeng Q."/>
            <person name="Gargeya S."/>
            <person name="Fitzgerald M."/>
            <person name="Haas B."/>
            <person name="Abouelleil A."/>
            <person name="Alvarado L."/>
            <person name="Arachchi H.M."/>
            <person name="Berlin A.M."/>
            <person name="Chapman S.B."/>
            <person name="Dewar J."/>
            <person name="Goldberg J."/>
            <person name="Griggs A."/>
            <person name="Gujja S."/>
            <person name="Hansen M."/>
            <person name="Howarth C."/>
            <person name="Imamovic A."/>
            <person name="Larimer J."/>
            <person name="McCowan C."/>
            <person name="Murphy C."/>
            <person name="Neiman D."/>
            <person name="Pearson M."/>
            <person name="Priest M."/>
            <person name="Roberts A."/>
            <person name="Saif S."/>
            <person name="Shea T."/>
            <person name="Sisk P."/>
            <person name="Sykes S."/>
            <person name="Wortman J."/>
            <person name="Nusbaum C."/>
            <person name="Birren B."/>
        </authorList>
    </citation>
    <scope>NUCLEOTIDE SEQUENCE [LARGE SCALE GENOMIC DNA]</scope>
    <source>
        <strain evidence="1 2">MaliPS096_E11</strain>
    </source>
</reference>
<protein>
    <submittedName>
        <fullName evidence="1">Uncharacterized protein</fullName>
    </submittedName>
</protein>